<keyword evidence="2" id="KW-1185">Reference proteome</keyword>
<dbReference type="EMBL" id="JBHTIB010000040">
    <property type="protein sequence ID" value="MFD0837532.1"/>
    <property type="molecule type" value="Genomic_DNA"/>
</dbReference>
<proteinExistence type="predicted"/>
<evidence type="ECO:0000313" key="2">
    <source>
        <dbReference type="Proteomes" id="UP001597011"/>
    </source>
</evidence>
<comment type="caution">
    <text evidence="1">The sequence shown here is derived from an EMBL/GenBank/DDBJ whole genome shotgun (WGS) entry which is preliminary data.</text>
</comment>
<evidence type="ECO:0000313" key="1">
    <source>
        <dbReference type="EMBL" id="MFD0837532.1"/>
    </source>
</evidence>
<accession>A0ABW3BZG6</accession>
<dbReference type="InterPro" id="IPR009959">
    <property type="entry name" value="Cyclase_SnoaL-like"/>
</dbReference>
<name>A0ABW3BZG6_9FLAO</name>
<dbReference type="Gene3D" id="3.10.450.50">
    <property type="match status" value="1"/>
</dbReference>
<sequence length="273" mass="30821">MKKILKLSLYVCFAFSLIKSTVCISQNNDSNKYNFEQIAKERALIQDENDVKIKIIHFLSLTGNYDFEAIEKIMTNKPSYTIHFSDGPSAHVKFDAVSNVYGVPMIQNINYFTLKKENDIWKIVNASFTSTPITSDKIIFDLMCFARDYAKAWCSQNPDAVALFFAEEGSLTINNGKSSIGRTAIAKDAESFMNAFPDMVVTMNRLVSTINGFEFHWTLTGTNTGTNGTGKKVKISGFELWQMDNNGLIKQSKGSFDAEDYNRQLKNGFENQF</sequence>
<reference evidence="2" key="1">
    <citation type="journal article" date="2019" name="Int. J. Syst. Evol. Microbiol.">
        <title>The Global Catalogue of Microorganisms (GCM) 10K type strain sequencing project: providing services to taxonomists for standard genome sequencing and annotation.</title>
        <authorList>
            <consortium name="The Broad Institute Genomics Platform"/>
            <consortium name="The Broad Institute Genome Sequencing Center for Infectious Disease"/>
            <person name="Wu L."/>
            <person name="Ma J."/>
        </authorList>
    </citation>
    <scope>NUCLEOTIDE SEQUENCE [LARGE SCALE GENOMIC DNA]</scope>
    <source>
        <strain evidence="2">CCUG 60529</strain>
    </source>
</reference>
<dbReference type="SUPFAM" id="SSF54427">
    <property type="entry name" value="NTF2-like"/>
    <property type="match status" value="1"/>
</dbReference>
<dbReference type="RefSeq" id="WP_379944240.1">
    <property type="nucleotide sequence ID" value="NZ_JBHTIB010000040.1"/>
</dbReference>
<dbReference type="InterPro" id="IPR032710">
    <property type="entry name" value="NTF2-like_dom_sf"/>
</dbReference>
<dbReference type="Proteomes" id="UP001597011">
    <property type="component" value="Unassembled WGS sequence"/>
</dbReference>
<protein>
    <submittedName>
        <fullName evidence="1">Ester cyclase</fullName>
    </submittedName>
</protein>
<gene>
    <name evidence="1" type="ORF">ACFQ0I_17275</name>
</gene>
<dbReference type="Pfam" id="PF07366">
    <property type="entry name" value="SnoaL"/>
    <property type="match status" value="1"/>
</dbReference>
<organism evidence="1 2">
    <name type="scientific">Mariniflexile aquimaris</name>
    <dbReference type="NCBI Taxonomy" id="881009"/>
    <lineage>
        <taxon>Bacteria</taxon>
        <taxon>Pseudomonadati</taxon>
        <taxon>Bacteroidota</taxon>
        <taxon>Flavobacteriia</taxon>
        <taxon>Flavobacteriales</taxon>
        <taxon>Flavobacteriaceae</taxon>
        <taxon>Mariniflexile</taxon>
    </lineage>
</organism>